<organism evidence="8 9">
    <name type="scientific">Hymenobacter nivis</name>
    <dbReference type="NCBI Taxonomy" id="1850093"/>
    <lineage>
        <taxon>Bacteria</taxon>
        <taxon>Pseudomonadati</taxon>
        <taxon>Bacteroidota</taxon>
        <taxon>Cytophagia</taxon>
        <taxon>Cytophagales</taxon>
        <taxon>Hymenobacteraceae</taxon>
        <taxon>Hymenobacter</taxon>
    </lineage>
</organism>
<dbReference type="AlphaFoldDB" id="A0A502GB32"/>
<keyword evidence="3" id="KW-0597">Phosphoprotein</keyword>
<dbReference type="EC" id="2.7.13.3" evidence="2"/>
<dbReference type="EMBL" id="RCYZ01000017">
    <property type="protein sequence ID" value="TPG58216.1"/>
    <property type="molecule type" value="Genomic_DNA"/>
</dbReference>
<feature type="domain" description="PAS" evidence="6">
    <location>
        <begin position="1"/>
        <end position="62"/>
    </location>
</feature>
<sequence length="273" mass="31797">MIPQLVWITDATGFHTYFNQRWIDFTGYTLADSVGPEMWNNLLHPDDRARANKVWGHSLATGADYEIEYRFRAADGSYRWFLGQARPWRNAAGVLTTWFGTCTDIHDQKIAAEQLKEREAEFTTLADNVAQLSWMARPDGNIYWYNKGWYDYTGTTLAEMTGWGWDKVHHPDYIDSVVTFVRNAWAAGKPWELTFPLRGHDGEYRWFLTRAVPVHDEQDQLVRWLGTNTDVTEMRRLQDQLQSSYADLEAKVVFRNLELEHQVQALQKQVAAK</sequence>
<evidence type="ECO:0000256" key="2">
    <source>
        <dbReference type="ARBA" id="ARBA00012438"/>
    </source>
</evidence>
<dbReference type="PANTHER" id="PTHR43304:SF1">
    <property type="entry name" value="PAC DOMAIN-CONTAINING PROTEIN"/>
    <property type="match status" value="1"/>
</dbReference>
<dbReference type="InterPro" id="IPR013655">
    <property type="entry name" value="PAS_fold_3"/>
</dbReference>
<dbReference type="SMART" id="SM00091">
    <property type="entry name" value="PAS"/>
    <property type="match status" value="2"/>
</dbReference>
<dbReference type="Pfam" id="PF08447">
    <property type="entry name" value="PAS_3"/>
    <property type="match status" value="2"/>
</dbReference>
<keyword evidence="5" id="KW-0418">Kinase</keyword>
<evidence type="ECO:0000256" key="3">
    <source>
        <dbReference type="ARBA" id="ARBA00022553"/>
    </source>
</evidence>
<feature type="domain" description="PAC" evidence="7">
    <location>
        <begin position="191"/>
        <end position="243"/>
    </location>
</feature>
<dbReference type="GO" id="GO:0004673">
    <property type="term" value="F:protein histidine kinase activity"/>
    <property type="evidence" value="ECO:0007669"/>
    <property type="project" value="UniProtKB-EC"/>
</dbReference>
<dbReference type="Gene3D" id="3.30.450.20">
    <property type="entry name" value="PAS domain"/>
    <property type="match status" value="2"/>
</dbReference>
<dbReference type="SUPFAM" id="SSF55785">
    <property type="entry name" value="PYP-like sensor domain (PAS domain)"/>
    <property type="match status" value="2"/>
</dbReference>
<gene>
    <name evidence="8" type="ORF">EAH73_22440</name>
</gene>
<dbReference type="NCBIfam" id="TIGR00229">
    <property type="entry name" value="sensory_box"/>
    <property type="match status" value="2"/>
</dbReference>
<accession>A0A502GB32</accession>
<protein>
    <recommendedName>
        <fullName evidence="2">histidine kinase</fullName>
        <ecNumber evidence="2">2.7.13.3</ecNumber>
    </recommendedName>
</protein>
<feature type="domain" description="PAC" evidence="7">
    <location>
        <begin position="65"/>
        <end position="117"/>
    </location>
</feature>
<dbReference type="PROSITE" id="PS50113">
    <property type="entry name" value="PAC"/>
    <property type="match status" value="2"/>
</dbReference>
<dbReference type="CDD" id="cd00130">
    <property type="entry name" value="PAS"/>
    <property type="match status" value="2"/>
</dbReference>
<dbReference type="InterPro" id="IPR001610">
    <property type="entry name" value="PAC"/>
</dbReference>
<dbReference type="InterPro" id="IPR000700">
    <property type="entry name" value="PAS-assoc_C"/>
</dbReference>
<evidence type="ECO:0000313" key="9">
    <source>
        <dbReference type="Proteomes" id="UP000317646"/>
    </source>
</evidence>
<dbReference type="InterPro" id="IPR052162">
    <property type="entry name" value="Sensor_kinase/Photoreceptor"/>
</dbReference>
<evidence type="ECO:0000256" key="4">
    <source>
        <dbReference type="ARBA" id="ARBA00022679"/>
    </source>
</evidence>
<keyword evidence="4" id="KW-0808">Transferase</keyword>
<dbReference type="InterPro" id="IPR035965">
    <property type="entry name" value="PAS-like_dom_sf"/>
</dbReference>
<dbReference type="SMART" id="SM00086">
    <property type="entry name" value="PAC"/>
    <property type="match status" value="2"/>
</dbReference>
<dbReference type="InterPro" id="IPR000014">
    <property type="entry name" value="PAS"/>
</dbReference>
<comment type="catalytic activity">
    <reaction evidence="1">
        <text>ATP + protein L-histidine = ADP + protein N-phospho-L-histidine.</text>
        <dbReference type="EC" id="2.7.13.3"/>
    </reaction>
</comment>
<evidence type="ECO:0000259" key="6">
    <source>
        <dbReference type="PROSITE" id="PS50112"/>
    </source>
</evidence>
<evidence type="ECO:0000259" key="7">
    <source>
        <dbReference type="PROSITE" id="PS50113"/>
    </source>
</evidence>
<dbReference type="PROSITE" id="PS50112">
    <property type="entry name" value="PAS"/>
    <property type="match status" value="1"/>
</dbReference>
<evidence type="ECO:0000313" key="8">
    <source>
        <dbReference type="EMBL" id="TPG58216.1"/>
    </source>
</evidence>
<evidence type="ECO:0000256" key="1">
    <source>
        <dbReference type="ARBA" id="ARBA00000085"/>
    </source>
</evidence>
<keyword evidence="9" id="KW-1185">Reference proteome</keyword>
<reference evidence="8 9" key="1">
    <citation type="journal article" date="2019" name="Environ. Microbiol.">
        <title>Species interactions and distinct microbial communities in high Arctic permafrost affected cryosols are associated with the CH4 and CO2 gas fluxes.</title>
        <authorList>
            <person name="Altshuler I."/>
            <person name="Hamel J."/>
            <person name="Turney S."/>
            <person name="Magnuson E."/>
            <person name="Levesque R."/>
            <person name="Greer C."/>
            <person name="Whyte L.G."/>
        </authorList>
    </citation>
    <scope>NUCLEOTIDE SEQUENCE [LARGE SCALE GENOMIC DNA]</scope>
    <source>
        <strain evidence="8 9">S9.2P</strain>
    </source>
</reference>
<proteinExistence type="predicted"/>
<dbReference type="FunFam" id="3.30.450.20:FF:000099">
    <property type="entry name" value="Sensory box sensor histidine kinase"/>
    <property type="match status" value="2"/>
</dbReference>
<evidence type="ECO:0000256" key="5">
    <source>
        <dbReference type="ARBA" id="ARBA00022777"/>
    </source>
</evidence>
<name>A0A502GB32_9BACT</name>
<dbReference type="Proteomes" id="UP000317646">
    <property type="component" value="Unassembled WGS sequence"/>
</dbReference>
<comment type="caution">
    <text evidence="8">The sequence shown here is derived from an EMBL/GenBank/DDBJ whole genome shotgun (WGS) entry which is preliminary data.</text>
</comment>
<dbReference type="PANTHER" id="PTHR43304">
    <property type="entry name" value="PHYTOCHROME-LIKE PROTEIN CPH1"/>
    <property type="match status" value="1"/>
</dbReference>